<dbReference type="Proteomes" id="UP000070544">
    <property type="component" value="Unassembled WGS sequence"/>
</dbReference>
<evidence type="ECO:0000313" key="1">
    <source>
        <dbReference type="EMBL" id="KXS09527.1"/>
    </source>
</evidence>
<name>A0A138ZYF0_GONPJ</name>
<sequence length="223" mass="23914">MALTLTLDSGAIATNDAPTRTEFNPAEHYCTVTKRTGTEARISWDECGHFTFSEALPDADAARESVVCSPLHFGHFEPGTPPVGLVYCVWGNNTETPHDHPAVFHGYSSVNDAGQRLEMLDVVSSSARTLPLRLVGSKSPVFLVNMGNDPAFQSYYTIIAVPVLVSACEGVGAPDIRGTFGVESGSSGQAVHDDGTDRRYTFDYFLVSTPVISEALLHPAHAV</sequence>
<dbReference type="EMBL" id="KQ965859">
    <property type="protein sequence ID" value="KXS09527.1"/>
    <property type="molecule type" value="Genomic_DNA"/>
</dbReference>
<proteinExistence type="predicted"/>
<evidence type="ECO:0000313" key="2">
    <source>
        <dbReference type="Proteomes" id="UP000070544"/>
    </source>
</evidence>
<reference evidence="1 2" key="1">
    <citation type="journal article" date="2015" name="Genome Biol. Evol.">
        <title>Phylogenomic analyses indicate that early fungi evolved digesting cell walls of algal ancestors of land plants.</title>
        <authorList>
            <person name="Chang Y."/>
            <person name="Wang S."/>
            <person name="Sekimoto S."/>
            <person name="Aerts A.L."/>
            <person name="Choi C."/>
            <person name="Clum A."/>
            <person name="LaButti K.M."/>
            <person name="Lindquist E.A."/>
            <person name="Yee Ngan C."/>
            <person name="Ohm R.A."/>
            <person name="Salamov A.A."/>
            <person name="Grigoriev I.V."/>
            <person name="Spatafora J.W."/>
            <person name="Berbee M.L."/>
        </authorList>
    </citation>
    <scope>NUCLEOTIDE SEQUENCE [LARGE SCALE GENOMIC DNA]</scope>
    <source>
        <strain evidence="1 2">JEL478</strain>
    </source>
</reference>
<organism evidence="1 2">
    <name type="scientific">Gonapodya prolifera (strain JEL478)</name>
    <name type="common">Monoblepharis prolifera</name>
    <dbReference type="NCBI Taxonomy" id="1344416"/>
    <lineage>
        <taxon>Eukaryota</taxon>
        <taxon>Fungi</taxon>
        <taxon>Fungi incertae sedis</taxon>
        <taxon>Chytridiomycota</taxon>
        <taxon>Chytridiomycota incertae sedis</taxon>
        <taxon>Monoblepharidomycetes</taxon>
        <taxon>Monoblepharidales</taxon>
        <taxon>Gonapodyaceae</taxon>
        <taxon>Gonapodya</taxon>
    </lineage>
</organism>
<keyword evidence="2" id="KW-1185">Reference proteome</keyword>
<gene>
    <name evidence="1" type="ORF">M427DRAFT_220855</name>
</gene>
<dbReference type="AlphaFoldDB" id="A0A138ZYF0"/>
<protein>
    <submittedName>
        <fullName evidence="1">Uncharacterized protein</fullName>
    </submittedName>
</protein>
<accession>A0A138ZYF0</accession>